<dbReference type="Pfam" id="PF13715">
    <property type="entry name" value="CarbopepD_reg_2"/>
    <property type="match status" value="1"/>
</dbReference>
<evidence type="ECO:0000256" key="2">
    <source>
        <dbReference type="ARBA" id="ARBA00022448"/>
    </source>
</evidence>
<feature type="domain" description="TonB-dependent receptor plug" evidence="14">
    <location>
        <begin position="124"/>
        <end position="228"/>
    </location>
</feature>
<evidence type="ECO:0000256" key="9">
    <source>
        <dbReference type="ARBA" id="ARBA00023237"/>
    </source>
</evidence>
<dbReference type="Pfam" id="PF07715">
    <property type="entry name" value="Plug"/>
    <property type="match status" value="1"/>
</dbReference>
<accession>A0ABU3L9R2</accession>
<keyword evidence="9 10" id="KW-0998">Cell outer membrane</keyword>
<evidence type="ECO:0000256" key="1">
    <source>
        <dbReference type="ARBA" id="ARBA00004571"/>
    </source>
</evidence>
<comment type="subcellular location">
    <subcellularLocation>
        <location evidence="1 10">Cell outer membrane</location>
        <topology evidence="1 10">Multi-pass membrane protein</topology>
    </subcellularLocation>
</comment>
<keyword evidence="6 11" id="KW-0798">TonB box</keyword>
<reference evidence="15 16" key="1">
    <citation type="submission" date="2023-09" db="EMBL/GenBank/DDBJ databases">
        <title>Novel taxa isolated from Blanes Bay.</title>
        <authorList>
            <person name="Rey-Velasco X."/>
            <person name="Lucena T."/>
        </authorList>
    </citation>
    <scope>NUCLEOTIDE SEQUENCE [LARGE SCALE GENOMIC DNA]</scope>
    <source>
        <strain evidence="15 16">S334</strain>
    </source>
</reference>
<evidence type="ECO:0000259" key="14">
    <source>
        <dbReference type="Pfam" id="PF07715"/>
    </source>
</evidence>
<dbReference type="InterPro" id="IPR012910">
    <property type="entry name" value="Plug_dom"/>
</dbReference>
<gene>
    <name evidence="15" type="ORF">RQM65_17405</name>
</gene>
<keyword evidence="7 10" id="KW-0472">Membrane</keyword>
<dbReference type="EMBL" id="JAVTTP010000001">
    <property type="protein sequence ID" value="MDT7830449.1"/>
    <property type="molecule type" value="Genomic_DNA"/>
</dbReference>
<keyword evidence="3 10" id="KW-1134">Transmembrane beta strand</keyword>
<organism evidence="15 16">
    <name type="scientific">Pricia mediterranea</name>
    <dbReference type="NCBI Taxonomy" id="3076079"/>
    <lineage>
        <taxon>Bacteria</taxon>
        <taxon>Pseudomonadati</taxon>
        <taxon>Bacteroidota</taxon>
        <taxon>Flavobacteriia</taxon>
        <taxon>Flavobacteriales</taxon>
        <taxon>Flavobacteriaceae</taxon>
        <taxon>Pricia</taxon>
    </lineage>
</organism>
<evidence type="ECO:0000313" key="15">
    <source>
        <dbReference type="EMBL" id="MDT7830449.1"/>
    </source>
</evidence>
<dbReference type="Proteomes" id="UP001250656">
    <property type="component" value="Unassembled WGS sequence"/>
</dbReference>
<feature type="domain" description="TonB-dependent receptor-like beta-barrel" evidence="13">
    <location>
        <begin position="377"/>
        <end position="762"/>
    </location>
</feature>
<dbReference type="RefSeq" id="WP_314016717.1">
    <property type="nucleotide sequence ID" value="NZ_JAVTTP010000001.1"/>
</dbReference>
<dbReference type="InterPro" id="IPR008969">
    <property type="entry name" value="CarboxyPept-like_regulatory"/>
</dbReference>
<keyword evidence="16" id="KW-1185">Reference proteome</keyword>
<dbReference type="InterPro" id="IPR037066">
    <property type="entry name" value="Plug_dom_sf"/>
</dbReference>
<dbReference type="PANTHER" id="PTHR30069">
    <property type="entry name" value="TONB-DEPENDENT OUTER MEMBRANE RECEPTOR"/>
    <property type="match status" value="1"/>
</dbReference>
<dbReference type="PANTHER" id="PTHR30069:SF29">
    <property type="entry name" value="HEMOGLOBIN AND HEMOGLOBIN-HAPTOGLOBIN-BINDING PROTEIN 1-RELATED"/>
    <property type="match status" value="1"/>
</dbReference>
<feature type="chain" id="PRO_5047455055" evidence="12">
    <location>
        <begin position="23"/>
        <end position="789"/>
    </location>
</feature>
<dbReference type="InterPro" id="IPR039426">
    <property type="entry name" value="TonB-dep_rcpt-like"/>
</dbReference>
<evidence type="ECO:0000256" key="10">
    <source>
        <dbReference type="PROSITE-ProRule" id="PRU01360"/>
    </source>
</evidence>
<evidence type="ECO:0000256" key="8">
    <source>
        <dbReference type="ARBA" id="ARBA00023170"/>
    </source>
</evidence>
<dbReference type="PROSITE" id="PS52016">
    <property type="entry name" value="TONB_DEPENDENT_REC_3"/>
    <property type="match status" value="1"/>
</dbReference>
<feature type="signal peptide" evidence="12">
    <location>
        <begin position="1"/>
        <end position="22"/>
    </location>
</feature>
<evidence type="ECO:0000256" key="3">
    <source>
        <dbReference type="ARBA" id="ARBA00022452"/>
    </source>
</evidence>
<dbReference type="SUPFAM" id="SSF49464">
    <property type="entry name" value="Carboxypeptidase regulatory domain-like"/>
    <property type="match status" value="1"/>
</dbReference>
<evidence type="ECO:0000313" key="16">
    <source>
        <dbReference type="Proteomes" id="UP001250656"/>
    </source>
</evidence>
<dbReference type="Gene3D" id="2.40.170.20">
    <property type="entry name" value="TonB-dependent receptor, beta-barrel domain"/>
    <property type="match status" value="1"/>
</dbReference>
<sequence>MKKFLAPLGVLLFLALPQNILGQATTTKISGTVSEQGGRPVFGATVLLRHTDIGVVTETDGSFEITGQFAGEYILEVSYMGYKKGLQKLTLELGKSYTTDVSMEEDSVTLNEVTVTGKSTVQQVRDKAFNVGVVDTKKLHTTSLDIGHALDRVSGVRVRESGGVGSQMNFSINGFRGRQVRFFIDGVPMDNFGSAFQLNNIPVNLSERIEVYKGVVPVGPGSDALGGAVNIVTNTYAKSHLDLSYSYGSFNTHRSTVNAVYVGKSGFILQLNAFQNYSDNNYDVLVDVADIDTGAYFPDRTVERFHDNYHNETLIANVGVVNKPYADELLFGMTLGQNYREIQTGARMVSVFGGWHRKGTILMPSIKYTKEDFLVKGLRAQLNGNYNFGQEQNIDTLNRRYNWFGQFKEYKGPGGERSYSLYKYRNNTGIGIANFNYQINKKHALALSSTLNSFDREGSDELNPENDLYEQPRKTLKNVAGLGYTYTSENFNASVFAKHYFQQNKFAQSYNPTGNYGDIAYVNSVNAFNNLGYGMAATYFLNDNFQVKGSFENSYRLPEANELYGDQINLTGNIDLKPESSKNYNLGASYWVSLKNLHQLNFNASAFYRDAKDFIRPRLDNNQAMQVNDNLGNVTNLGVEAEIRYQFGNKITAGANFTYENLRNNTQFIEGQTVESVVYRDRIPNVPYLYGNADASYNFSNLWGKGHTLSLGYNLLYVHAFYLYWPSLGSDKLDVPEQISHDVTLTYGFSDKLRFTLECRNLADSLLYDNFSLQKPGRSFFGKINYTIF</sequence>
<dbReference type="SUPFAM" id="SSF56935">
    <property type="entry name" value="Porins"/>
    <property type="match status" value="1"/>
</dbReference>
<dbReference type="InterPro" id="IPR000531">
    <property type="entry name" value="Beta-barrel_TonB"/>
</dbReference>
<proteinExistence type="inferred from homology"/>
<name>A0ABU3L9R2_9FLAO</name>
<evidence type="ECO:0000256" key="5">
    <source>
        <dbReference type="ARBA" id="ARBA00022729"/>
    </source>
</evidence>
<comment type="caution">
    <text evidence="15">The sequence shown here is derived from an EMBL/GenBank/DDBJ whole genome shotgun (WGS) entry which is preliminary data.</text>
</comment>
<keyword evidence="4 10" id="KW-0812">Transmembrane</keyword>
<evidence type="ECO:0000256" key="7">
    <source>
        <dbReference type="ARBA" id="ARBA00023136"/>
    </source>
</evidence>
<keyword evidence="8 15" id="KW-0675">Receptor</keyword>
<evidence type="ECO:0000256" key="12">
    <source>
        <dbReference type="SAM" id="SignalP"/>
    </source>
</evidence>
<comment type="similarity">
    <text evidence="10 11">Belongs to the TonB-dependent receptor family.</text>
</comment>
<evidence type="ECO:0000256" key="11">
    <source>
        <dbReference type="RuleBase" id="RU003357"/>
    </source>
</evidence>
<evidence type="ECO:0000256" key="6">
    <source>
        <dbReference type="ARBA" id="ARBA00023077"/>
    </source>
</evidence>
<dbReference type="InterPro" id="IPR036942">
    <property type="entry name" value="Beta-barrel_TonB_sf"/>
</dbReference>
<evidence type="ECO:0000256" key="4">
    <source>
        <dbReference type="ARBA" id="ARBA00022692"/>
    </source>
</evidence>
<evidence type="ECO:0000259" key="13">
    <source>
        <dbReference type="Pfam" id="PF00593"/>
    </source>
</evidence>
<dbReference type="Gene3D" id="2.170.130.10">
    <property type="entry name" value="TonB-dependent receptor, plug domain"/>
    <property type="match status" value="1"/>
</dbReference>
<dbReference type="Gene3D" id="2.60.40.1120">
    <property type="entry name" value="Carboxypeptidase-like, regulatory domain"/>
    <property type="match status" value="1"/>
</dbReference>
<keyword evidence="5 12" id="KW-0732">Signal</keyword>
<keyword evidence="2 10" id="KW-0813">Transport</keyword>
<protein>
    <submittedName>
        <fullName evidence="15">TonB-dependent receptor</fullName>
    </submittedName>
</protein>
<dbReference type="Pfam" id="PF00593">
    <property type="entry name" value="TonB_dep_Rec_b-barrel"/>
    <property type="match status" value="1"/>
</dbReference>